<sequence length="153" mass="17103">MSTLDATLCTTLRLPATIGEMTQAWHAFEQFASRHLRRQGLTPAQFAVLSALAAVTALSCKTLSEQTGITKGSLTGIVDRLEQNGLAQRVVSREDRRSHLVNLTDEGRATFERVAEKHFAHLQQAFEGVDREELTDIEAGFRRFRQLINHASR</sequence>
<feature type="domain" description="HTH marR-type" evidence="4">
    <location>
        <begin position="11"/>
        <end position="146"/>
    </location>
</feature>
<dbReference type="PANTHER" id="PTHR42756:SF1">
    <property type="entry name" value="TRANSCRIPTIONAL REPRESSOR OF EMRAB OPERON"/>
    <property type="match status" value="1"/>
</dbReference>
<protein>
    <recommendedName>
        <fullName evidence="4">HTH marR-type domain-containing protein</fullName>
    </recommendedName>
</protein>
<keyword evidence="2" id="KW-0238">DNA-binding</keyword>
<organism evidence="5 6">
    <name type="scientific">Noviherbaspirillum denitrificans</name>
    <dbReference type="NCBI Taxonomy" id="1968433"/>
    <lineage>
        <taxon>Bacteria</taxon>
        <taxon>Pseudomonadati</taxon>
        <taxon>Pseudomonadota</taxon>
        <taxon>Betaproteobacteria</taxon>
        <taxon>Burkholderiales</taxon>
        <taxon>Oxalobacteraceae</taxon>
        <taxon>Noviherbaspirillum</taxon>
    </lineage>
</organism>
<proteinExistence type="predicted"/>
<dbReference type="RefSeq" id="WP_088707668.1">
    <property type="nucleotide sequence ID" value="NZ_LSTO01000001.1"/>
</dbReference>
<dbReference type="OrthoDB" id="9787636at2"/>
<evidence type="ECO:0000259" key="4">
    <source>
        <dbReference type="PROSITE" id="PS50995"/>
    </source>
</evidence>
<name>A0A254TJM6_9BURK</name>
<dbReference type="EMBL" id="LSTO01000001">
    <property type="protein sequence ID" value="OWW20803.1"/>
    <property type="molecule type" value="Genomic_DNA"/>
</dbReference>
<dbReference type="SMART" id="SM00347">
    <property type="entry name" value="HTH_MARR"/>
    <property type="match status" value="1"/>
</dbReference>
<dbReference type="InterPro" id="IPR000835">
    <property type="entry name" value="HTH_MarR-typ"/>
</dbReference>
<gene>
    <name evidence="5" type="ORF">AYR66_16330</name>
</gene>
<dbReference type="InterPro" id="IPR036388">
    <property type="entry name" value="WH-like_DNA-bd_sf"/>
</dbReference>
<evidence type="ECO:0000256" key="3">
    <source>
        <dbReference type="ARBA" id="ARBA00023163"/>
    </source>
</evidence>
<keyword evidence="6" id="KW-1185">Reference proteome</keyword>
<evidence type="ECO:0000313" key="5">
    <source>
        <dbReference type="EMBL" id="OWW20803.1"/>
    </source>
</evidence>
<evidence type="ECO:0000313" key="6">
    <source>
        <dbReference type="Proteomes" id="UP000197535"/>
    </source>
</evidence>
<accession>A0A254TJM6</accession>
<dbReference type="SUPFAM" id="SSF46785">
    <property type="entry name" value="Winged helix' DNA-binding domain"/>
    <property type="match status" value="1"/>
</dbReference>
<dbReference type="AlphaFoldDB" id="A0A254TJM6"/>
<dbReference type="PRINTS" id="PR00598">
    <property type="entry name" value="HTHMARR"/>
</dbReference>
<dbReference type="Gene3D" id="1.10.10.10">
    <property type="entry name" value="Winged helix-like DNA-binding domain superfamily/Winged helix DNA-binding domain"/>
    <property type="match status" value="1"/>
</dbReference>
<dbReference type="GO" id="GO:0003677">
    <property type="term" value="F:DNA binding"/>
    <property type="evidence" value="ECO:0007669"/>
    <property type="project" value="UniProtKB-KW"/>
</dbReference>
<evidence type="ECO:0000256" key="2">
    <source>
        <dbReference type="ARBA" id="ARBA00023125"/>
    </source>
</evidence>
<evidence type="ECO:0000256" key="1">
    <source>
        <dbReference type="ARBA" id="ARBA00023015"/>
    </source>
</evidence>
<dbReference type="Proteomes" id="UP000197535">
    <property type="component" value="Unassembled WGS sequence"/>
</dbReference>
<keyword evidence="3" id="KW-0804">Transcription</keyword>
<dbReference type="Pfam" id="PF12802">
    <property type="entry name" value="MarR_2"/>
    <property type="match status" value="1"/>
</dbReference>
<reference evidence="5 6" key="1">
    <citation type="submission" date="2016-02" db="EMBL/GenBank/DDBJ databases">
        <authorList>
            <person name="Wen L."/>
            <person name="He K."/>
            <person name="Yang H."/>
        </authorList>
    </citation>
    <scope>NUCLEOTIDE SEQUENCE [LARGE SCALE GENOMIC DNA]</scope>
    <source>
        <strain evidence="5 6">TSA40</strain>
    </source>
</reference>
<comment type="caution">
    <text evidence="5">The sequence shown here is derived from an EMBL/GenBank/DDBJ whole genome shotgun (WGS) entry which is preliminary data.</text>
</comment>
<keyword evidence="1" id="KW-0805">Transcription regulation</keyword>
<dbReference type="GO" id="GO:0003700">
    <property type="term" value="F:DNA-binding transcription factor activity"/>
    <property type="evidence" value="ECO:0007669"/>
    <property type="project" value="InterPro"/>
</dbReference>
<dbReference type="PANTHER" id="PTHR42756">
    <property type="entry name" value="TRANSCRIPTIONAL REGULATOR, MARR"/>
    <property type="match status" value="1"/>
</dbReference>
<dbReference type="InterPro" id="IPR036390">
    <property type="entry name" value="WH_DNA-bd_sf"/>
</dbReference>
<dbReference type="PROSITE" id="PS50995">
    <property type="entry name" value="HTH_MARR_2"/>
    <property type="match status" value="1"/>
</dbReference>